<sequence length="754" mass="88826">MINLYNNEFRKAIDKLDIIIKKSIRKLYGGVYFDNVQQQIDRTQIEFPQEMTKELHDKIRKIDATLNTTKEHLDKIDTKVPLENIEKFNKFIEAINKKSPTKDEKKPYTLLDYWKQHFEFTDNKARTKSIVYDDIINIDSYLTQQLKTQQLRKSDDHKERDMAYINFINDLFTPYLQYETAQSNENVYNVKYKEQNIGTIKFTTIDVGTSKTKIINFKDNYLVFMERGNFNSIINLYKQEIENYKQKITIDKLMSDLMSGGVHPHDITEVEYERVNTSIQNIMAYYDKIREQMRTMKTTKTIDYTFNLTQQRLESYILFNIYMLNMFGTDEIEIYKYINKTTIMRYRNKFANCLEKINKEHISMVEEKYVFFYVHFYYIVKKLDNFLSFLLEKVFNKQNDELYIDVLNCSGVILEDFVLFNHFKKFIDDLYKDQEITPPSYASVVEQTLEQKPKSAPVSALVSALVSAPVSKPKITPISTQSKEWDCQICTFKNESSRDKCEICENSRGKSSPVPVVNEWICYHCNKQNNEGICSTPMCSGKITTKLIYNNVYFQLQRGYLCGLHAINNMAQRDAYTQQSLDTVCQQLKIQRQKEIGISMDDIDCFSAGKYSYHVLIEAIKNLGYTYTNNKDLNKRPQIKSLFKPSYFNKTNSMLINLGNGYHWVSVTYLTDGWYYFDSLKDIPLKFQTNDELVNFINNDKNFINESPPTSIYFFSNPIPQPQIQIQTQTQTKSQFQFQPTPNPKPKPKPKPKQ</sequence>
<dbReference type="GO" id="GO:0016579">
    <property type="term" value="P:protein deubiquitination"/>
    <property type="evidence" value="ECO:0007669"/>
    <property type="project" value="InterPro"/>
</dbReference>
<accession>A0A6C0DYW1</accession>
<dbReference type="InterPro" id="IPR006155">
    <property type="entry name" value="Josephin"/>
</dbReference>
<dbReference type="SMART" id="SM00547">
    <property type="entry name" value="ZnF_RBZ"/>
    <property type="match status" value="1"/>
</dbReference>
<evidence type="ECO:0000313" key="12">
    <source>
        <dbReference type="EMBL" id="QHT22086.1"/>
    </source>
</evidence>
<feature type="domain" description="RanBP2-type" evidence="10">
    <location>
        <begin position="481"/>
        <end position="510"/>
    </location>
</feature>
<feature type="compositionally biased region" description="Low complexity" evidence="9">
    <location>
        <begin position="726"/>
        <end position="740"/>
    </location>
</feature>
<dbReference type="Gene3D" id="4.10.1060.10">
    <property type="entry name" value="Zinc finger, RanBP2-type"/>
    <property type="match status" value="1"/>
</dbReference>
<dbReference type="InterPro" id="IPR040053">
    <property type="entry name" value="JOSD1/2"/>
</dbReference>
<dbReference type="EMBL" id="MN739702">
    <property type="protein sequence ID" value="QHT22086.1"/>
    <property type="molecule type" value="Genomic_DNA"/>
</dbReference>
<evidence type="ECO:0000259" key="11">
    <source>
        <dbReference type="PROSITE" id="PS50957"/>
    </source>
</evidence>
<dbReference type="EC" id="3.4.19.12" evidence="2"/>
<dbReference type="AlphaFoldDB" id="A0A6C0DYW1"/>
<dbReference type="PROSITE" id="PS01358">
    <property type="entry name" value="ZF_RANBP2_1"/>
    <property type="match status" value="1"/>
</dbReference>
<evidence type="ECO:0000256" key="1">
    <source>
        <dbReference type="ARBA" id="ARBA00000707"/>
    </source>
</evidence>
<dbReference type="Gene3D" id="1.10.287.10">
    <property type="entry name" value="S15/NS1, RNA-binding"/>
    <property type="match status" value="1"/>
</dbReference>
<reference evidence="12" key="1">
    <citation type="journal article" date="2020" name="Nature">
        <title>Giant virus diversity and host interactions through global metagenomics.</title>
        <authorList>
            <person name="Schulz F."/>
            <person name="Roux S."/>
            <person name="Paez-Espino D."/>
            <person name="Jungbluth S."/>
            <person name="Walsh D.A."/>
            <person name="Denef V.J."/>
            <person name="McMahon K.D."/>
            <person name="Konstantinidis K.T."/>
            <person name="Eloe-Fadrosh E.A."/>
            <person name="Kyrpides N.C."/>
            <person name="Woyke T."/>
        </authorList>
    </citation>
    <scope>NUCLEOTIDE SEQUENCE</scope>
    <source>
        <strain evidence="12">GVMAG-M-3300023179-103</strain>
    </source>
</reference>
<dbReference type="PROSITE" id="PS50199">
    <property type="entry name" value="ZF_RANBP2_2"/>
    <property type="match status" value="1"/>
</dbReference>
<dbReference type="GO" id="GO:0008270">
    <property type="term" value="F:zinc ion binding"/>
    <property type="evidence" value="ECO:0007669"/>
    <property type="project" value="UniProtKB-KW"/>
</dbReference>
<name>A0A6C0DYW1_9ZZZZ</name>
<dbReference type="GO" id="GO:0006508">
    <property type="term" value="P:proteolysis"/>
    <property type="evidence" value="ECO:0007669"/>
    <property type="project" value="UniProtKB-KW"/>
</dbReference>
<dbReference type="InterPro" id="IPR001876">
    <property type="entry name" value="Znf_RanBP2"/>
</dbReference>
<proteinExistence type="predicted"/>
<dbReference type="Pfam" id="PF02099">
    <property type="entry name" value="Josephin"/>
    <property type="match status" value="1"/>
</dbReference>
<evidence type="ECO:0000256" key="4">
    <source>
        <dbReference type="ARBA" id="ARBA00022723"/>
    </source>
</evidence>
<evidence type="ECO:0000256" key="9">
    <source>
        <dbReference type="SAM" id="MobiDB-lite"/>
    </source>
</evidence>
<dbReference type="SUPFAM" id="SSF90209">
    <property type="entry name" value="Ran binding protein zinc finger-like"/>
    <property type="match status" value="1"/>
</dbReference>
<dbReference type="SMART" id="SM01246">
    <property type="entry name" value="Josephin"/>
    <property type="match status" value="1"/>
</dbReference>
<comment type="catalytic activity">
    <reaction evidence="1">
        <text>Thiol-dependent hydrolysis of ester, thioester, amide, peptide and isopeptide bonds formed by the C-terminal Gly of ubiquitin (a 76-residue protein attached to proteins as an intracellular targeting signal).</text>
        <dbReference type="EC" id="3.4.19.12"/>
    </reaction>
</comment>
<evidence type="ECO:0000256" key="2">
    <source>
        <dbReference type="ARBA" id="ARBA00012759"/>
    </source>
</evidence>
<dbReference type="Gene3D" id="3.90.70.40">
    <property type="match status" value="1"/>
</dbReference>
<keyword evidence="7" id="KW-0378">Hydrolase</keyword>
<keyword evidence="8" id="KW-0862">Zinc</keyword>
<protein>
    <recommendedName>
        <fullName evidence="2">ubiquitinyl hydrolase 1</fullName>
        <ecNumber evidence="2">3.4.19.12</ecNumber>
    </recommendedName>
</protein>
<evidence type="ECO:0000256" key="3">
    <source>
        <dbReference type="ARBA" id="ARBA00022670"/>
    </source>
</evidence>
<dbReference type="GO" id="GO:0004843">
    <property type="term" value="F:cysteine-type deubiquitinase activity"/>
    <property type="evidence" value="ECO:0007669"/>
    <property type="project" value="UniProtKB-EC"/>
</dbReference>
<evidence type="ECO:0000256" key="5">
    <source>
        <dbReference type="ARBA" id="ARBA00022771"/>
    </source>
</evidence>
<dbReference type="PROSITE" id="PS50957">
    <property type="entry name" value="JOSEPHIN"/>
    <property type="match status" value="1"/>
</dbReference>
<evidence type="ECO:0000259" key="10">
    <source>
        <dbReference type="PROSITE" id="PS50199"/>
    </source>
</evidence>
<keyword evidence="6" id="KW-0833">Ubl conjugation pathway</keyword>
<feature type="domain" description="Josephin" evidence="11">
    <location>
        <begin position="549"/>
        <end position="726"/>
    </location>
</feature>
<keyword evidence="4" id="KW-0479">Metal-binding</keyword>
<dbReference type="Pfam" id="PF00641">
    <property type="entry name" value="Zn_ribbon_RanBP"/>
    <property type="match status" value="1"/>
</dbReference>
<dbReference type="PANTHER" id="PTHR13291">
    <property type="entry name" value="JOSEPHIN 1, 2"/>
    <property type="match status" value="1"/>
</dbReference>
<keyword evidence="3" id="KW-0645">Protease</keyword>
<dbReference type="PANTHER" id="PTHR13291:SF0">
    <property type="entry name" value="JOSEPHIN-LIKE PROTEIN"/>
    <property type="match status" value="1"/>
</dbReference>
<dbReference type="InterPro" id="IPR036443">
    <property type="entry name" value="Znf_RanBP2_sf"/>
</dbReference>
<evidence type="ECO:0000256" key="7">
    <source>
        <dbReference type="ARBA" id="ARBA00022801"/>
    </source>
</evidence>
<keyword evidence="5" id="KW-0863">Zinc-finger</keyword>
<evidence type="ECO:0000256" key="6">
    <source>
        <dbReference type="ARBA" id="ARBA00022786"/>
    </source>
</evidence>
<evidence type="ECO:0000256" key="8">
    <source>
        <dbReference type="ARBA" id="ARBA00022833"/>
    </source>
</evidence>
<organism evidence="12">
    <name type="scientific">viral metagenome</name>
    <dbReference type="NCBI Taxonomy" id="1070528"/>
    <lineage>
        <taxon>unclassified sequences</taxon>
        <taxon>metagenomes</taxon>
        <taxon>organismal metagenomes</taxon>
    </lineage>
</organism>
<feature type="region of interest" description="Disordered" evidence="9">
    <location>
        <begin position="726"/>
        <end position="754"/>
    </location>
</feature>